<sequence>MWLGDMKIFYGQYGKDFYDYHEFMKDKGIEEINMWEGELFDHPYYEDEKFK</sequence>
<dbReference type="Proteomes" id="UP000182715">
    <property type="component" value="Unassembled WGS sequence"/>
</dbReference>
<name>A0A0H5QAD9_NEIMI</name>
<accession>A0A0H5QAD9</accession>
<protein>
    <submittedName>
        <fullName evidence="1">Uncharacterized protein</fullName>
    </submittedName>
</protein>
<organism evidence="1 2">
    <name type="scientific">Neisseria meningitidis serogroup B</name>
    <dbReference type="NCBI Taxonomy" id="491"/>
    <lineage>
        <taxon>Bacteria</taxon>
        <taxon>Pseudomonadati</taxon>
        <taxon>Pseudomonadota</taxon>
        <taxon>Betaproteobacteria</taxon>
        <taxon>Neisseriales</taxon>
        <taxon>Neisseriaceae</taxon>
        <taxon>Neisseria</taxon>
    </lineage>
</organism>
<proteinExistence type="predicted"/>
<evidence type="ECO:0000313" key="1">
    <source>
        <dbReference type="EMBL" id="CRY98279.1"/>
    </source>
</evidence>
<dbReference type="EMBL" id="CVTF01000031">
    <property type="protein sequence ID" value="CRY98279.1"/>
    <property type="molecule type" value="Genomic_DNA"/>
</dbReference>
<evidence type="ECO:0000313" key="2">
    <source>
        <dbReference type="Proteomes" id="UP000182715"/>
    </source>
</evidence>
<reference evidence="1 2" key="1">
    <citation type="submission" date="2014-11" db="EMBL/GenBank/DDBJ databases">
        <authorList>
            <person name="Diene M.Seydina."/>
        </authorList>
    </citation>
    <scope>NUCLEOTIDE SEQUENCE [LARGE SCALE GENOMIC DNA]</scope>
    <source>
        <strain evidence="1 2">Neisseria meningitidis CHUV</strain>
    </source>
</reference>
<dbReference type="AlphaFoldDB" id="A0A0H5QAD9"/>